<dbReference type="GO" id="GO:0003677">
    <property type="term" value="F:DNA binding"/>
    <property type="evidence" value="ECO:0007669"/>
    <property type="project" value="InterPro"/>
</dbReference>
<sequence length="335" mass="39215">MAFQPNETFNLTTTNELLALEQLFFGSGDFTDPLKDFFTGTSQLATEDQPSINMDSSSNTLNRSDMGFQPYDTSDPTTIDELPDIGQIDHSDQIESAIDRLLMHWTHSVVEYQLDSQNGINEPSSIINSIQKVVDAIYHQQNPAIRITTQPAVRQRFRYRREGTRYQAGSRSDPTCIELPTLYGCLQTPDQSFWLEATLVTTNKNPQRKTFVHQYEMCCTEENVEQIDLHSFRIRLANEDVRHRRKTIRHISIIKTKQRNYSFVLIPYDPFLEDNNVEFYTLPNEDRLTTVQKSKRFDRAYHTNEYQIKFQLMIRQNDQWYKTPIYCETHVVRNG</sequence>
<evidence type="ECO:0000256" key="1">
    <source>
        <dbReference type="SAM" id="MobiDB-lite"/>
    </source>
</evidence>
<accession>A0A8S2SEC8</accession>
<feature type="region of interest" description="Disordered" evidence="1">
    <location>
        <begin position="45"/>
        <end position="65"/>
    </location>
</feature>
<protein>
    <submittedName>
        <fullName evidence="2">Uncharacterized protein</fullName>
    </submittedName>
</protein>
<dbReference type="GO" id="GO:0003700">
    <property type="term" value="F:DNA-binding transcription factor activity"/>
    <property type="evidence" value="ECO:0007669"/>
    <property type="project" value="InterPro"/>
</dbReference>
<evidence type="ECO:0000313" key="2">
    <source>
        <dbReference type="EMBL" id="CAF4223490.1"/>
    </source>
</evidence>
<proteinExistence type="predicted"/>
<feature type="compositionally biased region" description="Polar residues" evidence="1">
    <location>
        <begin position="45"/>
        <end position="63"/>
    </location>
</feature>
<evidence type="ECO:0000313" key="3">
    <source>
        <dbReference type="Proteomes" id="UP000681720"/>
    </source>
</evidence>
<dbReference type="InterPro" id="IPR008967">
    <property type="entry name" value="p53-like_TF_DNA-bd_sf"/>
</dbReference>
<dbReference type="InterPro" id="IPR037059">
    <property type="entry name" value="RHD_DNA_bind_dom_sf"/>
</dbReference>
<dbReference type="Gene3D" id="2.60.40.340">
    <property type="entry name" value="Rel homology domain (RHD), DNA-binding domain"/>
    <property type="match status" value="1"/>
</dbReference>
<dbReference type="SUPFAM" id="SSF49417">
    <property type="entry name" value="p53-like transcription factors"/>
    <property type="match status" value="1"/>
</dbReference>
<reference evidence="2" key="1">
    <citation type="submission" date="2021-02" db="EMBL/GenBank/DDBJ databases">
        <authorList>
            <person name="Nowell W R."/>
        </authorList>
    </citation>
    <scope>NUCLEOTIDE SEQUENCE</scope>
</reference>
<name>A0A8S2SEC8_9BILA</name>
<gene>
    <name evidence="2" type="ORF">GIL414_LOCUS22509</name>
</gene>
<organism evidence="2 3">
    <name type="scientific">Rotaria magnacalcarata</name>
    <dbReference type="NCBI Taxonomy" id="392030"/>
    <lineage>
        <taxon>Eukaryota</taxon>
        <taxon>Metazoa</taxon>
        <taxon>Spiralia</taxon>
        <taxon>Gnathifera</taxon>
        <taxon>Rotifera</taxon>
        <taxon>Eurotatoria</taxon>
        <taxon>Bdelloidea</taxon>
        <taxon>Philodinida</taxon>
        <taxon>Philodinidae</taxon>
        <taxon>Rotaria</taxon>
    </lineage>
</organism>
<dbReference type="Proteomes" id="UP000681720">
    <property type="component" value="Unassembled WGS sequence"/>
</dbReference>
<comment type="caution">
    <text evidence="2">The sequence shown here is derived from an EMBL/GenBank/DDBJ whole genome shotgun (WGS) entry which is preliminary data.</text>
</comment>
<dbReference type="EMBL" id="CAJOBJ010022452">
    <property type="protein sequence ID" value="CAF4223490.1"/>
    <property type="molecule type" value="Genomic_DNA"/>
</dbReference>
<dbReference type="AlphaFoldDB" id="A0A8S2SEC8"/>